<evidence type="ECO:0000313" key="4">
    <source>
        <dbReference type="Proteomes" id="UP000218165"/>
    </source>
</evidence>
<evidence type="ECO:0000259" key="2">
    <source>
        <dbReference type="PROSITE" id="PS51902"/>
    </source>
</evidence>
<gene>
    <name evidence="3" type="ORF">CFK38_05360</name>
</gene>
<keyword evidence="1" id="KW-0862">Zinc</keyword>
<reference evidence="4" key="1">
    <citation type="submission" date="2017-09" db="EMBL/GenBank/DDBJ databases">
        <title>Brachybacterium sp. VM2412.</title>
        <authorList>
            <person name="Tak E.J."/>
            <person name="Bae J.-W."/>
        </authorList>
    </citation>
    <scope>NUCLEOTIDE SEQUENCE [LARGE SCALE GENOMIC DNA]</scope>
    <source>
        <strain evidence="4">VM2412</strain>
    </source>
</reference>
<dbReference type="PROSITE" id="PS51902">
    <property type="entry name" value="CLPX_ZB"/>
    <property type="match status" value="1"/>
</dbReference>
<dbReference type="KEGG" id="brz:CFK38_05360"/>
<dbReference type="OrthoDB" id="3579809at2"/>
<name>A0A291GLS1_9MICO</name>
<dbReference type="GO" id="GO:0008270">
    <property type="term" value="F:zinc ion binding"/>
    <property type="evidence" value="ECO:0007669"/>
    <property type="project" value="UniProtKB-UniRule"/>
</dbReference>
<dbReference type="GO" id="GO:0006457">
    <property type="term" value="P:protein folding"/>
    <property type="evidence" value="ECO:0007669"/>
    <property type="project" value="UniProtKB-UniRule"/>
</dbReference>
<dbReference type="Pfam" id="PF06689">
    <property type="entry name" value="zf-C4_ClpX"/>
    <property type="match status" value="1"/>
</dbReference>
<evidence type="ECO:0000313" key="3">
    <source>
        <dbReference type="EMBL" id="ATG51020.1"/>
    </source>
</evidence>
<dbReference type="GO" id="GO:0051082">
    <property type="term" value="F:unfolded protein binding"/>
    <property type="evidence" value="ECO:0007669"/>
    <property type="project" value="UniProtKB-UniRule"/>
</dbReference>
<dbReference type="GO" id="GO:0046983">
    <property type="term" value="F:protein dimerization activity"/>
    <property type="evidence" value="ECO:0007669"/>
    <property type="project" value="UniProtKB-UniRule"/>
</dbReference>
<keyword evidence="1" id="KW-0143">Chaperone</keyword>
<comment type="similarity">
    <text evidence="1">Belongs to the ClpX chaperone family.</text>
</comment>
<feature type="binding site" evidence="1">
    <location>
        <position position="15"/>
    </location>
    <ligand>
        <name>Zn(2+)</name>
        <dbReference type="ChEBI" id="CHEBI:29105"/>
    </ligand>
</feature>
<dbReference type="InterPro" id="IPR059188">
    <property type="entry name" value="Znf_CLPX-like"/>
</dbReference>
<feature type="binding site" evidence="1">
    <location>
        <position position="37"/>
    </location>
    <ligand>
        <name>Zn(2+)</name>
        <dbReference type="ChEBI" id="CHEBI:29105"/>
    </ligand>
</feature>
<dbReference type="EMBL" id="CP023563">
    <property type="protein sequence ID" value="ATG51020.1"/>
    <property type="molecule type" value="Genomic_DNA"/>
</dbReference>
<dbReference type="RefSeq" id="WP_096802158.1">
    <property type="nucleotide sequence ID" value="NZ_CP023563.1"/>
</dbReference>
<sequence>MRGPKGISQMHCGFCGHPGADDRPLLGGLGVMICQLCAHEAVRSFDEGTEAAVTAFEAHTEQELVRMLRGVTRQRPQLERFQRDLVDYMRSRGMSWGSIGDGLGVARQSAWERFRRVEER</sequence>
<feature type="binding site" evidence="1">
    <location>
        <position position="34"/>
    </location>
    <ligand>
        <name>Zn(2+)</name>
        <dbReference type="ChEBI" id="CHEBI:29105"/>
    </ligand>
</feature>
<dbReference type="InterPro" id="IPR010603">
    <property type="entry name" value="Znf_CppX_C4"/>
</dbReference>
<proteinExistence type="inferred from homology"/>
<dbReference type="AlphaFoldDB" id="A0A291GLS1"/>
<evidence type="ECO:0000256" key="1">
    <source>
        <dbReference type="PROSITE-ProRule" id="PRU01250"/>
    </source>
</evidence>
<dbReference type="Proteomes" id="UP000218165">
    <property type="component" value="Chromosome"/>
</dbReference>
<accession>A0A291GLS1</accession>
<organism evidence="3 4">
    <name type="scientific">Brachybacterium vulturis</name>
    <dbReference type="NCBI Taxonomy" id="2017484"/>
    <lineage>
        <taxon>Bacteria</taxon>
        <taxon>Bacillati</taxon>
        <taxon>Actinomycetota</taxon>
        <taxon>Actinomycetes</taxon>
        <taxon>Micrococcales</taxon>
        <taxon>Dermabacteraceae</taxon>
        <taxon>Brachybacterium</taxon>
    </lineage>
</organism>
<protein>
    <recommendedName>
        <fullName evidence="2">ClpX-type ZB domain-containing protein</fullName>
    </recommendedName>
</protein>
<keyword evidence="4" id="KW-1185">Reference proteome</keyword>
<feature type="domain" description="ClpX-type ZB" evidence="2">
    <location>
        <begin position="1"/>
        <end position="53"/>
    </location>
</feature>
<feature type="binding site" evidence="1">
    <location>
        <position position="12"/>
    </location>
    <ligand>
        <name>Zn(2+)</name>
        <dbReference type="ChEBI" id="CHEBI:29105"/>
    </ligand>
</feature>
<keyword evidence="1" id="KW-0479">Metal-binding</keyword>